<organism evidence="1">
    <name type="scientific">marine sediment metagenome</name>
    <dbReference type="NCBI Taxonomy" id="412755"/>
    <lineage>
        <taxon>unclassified sequences</taxon>
        <taxon>metagenomes</taxon>
        <taxon>ecological metagenomes</taxon>
    </lineage>
</organism>
<reference evidence="1" key="1">
    <citation type="journal article" date="2015" name="Nature">
        <title>Complex archaea that bridge the gap between prokaryotes and eukaryotes.</title>
        <authorList>
            <person name="Spang A."/>
            <person name="Saw J.H."/>
            <person name="Jorgensen S.L."/>
            <person name="Zaremba-Niedzwiedzka K."/>
            <person name="Martijn J."/>
            <person name="Lind A.E."/>
            <person name="van Eijk R."/>
            <person name="Schleper C."/>
            <person name="Guy L."/>
            <person name="Ettema T.J."/>
        </authorList>
    </citation>
    <scope>NUCLEOTIDE SEQUENCE</scope>
</reference>
<gene>
    <name evidence="1" type="ORF">LCGC14_2650600</name>
</gene>
<name>A0A0F9AH73_9ZZZZ</name>
<dbReference type="AlphaFoldDB" id="A0A0F9AH73"/>
<accession>A0A0F9AH73</accession>
<sequence>MIINQIIYTANGEVAGLDDIITLRLKFLDRTGLVIGTMMIFPKDPYWTDRDKEIEVDTDPSKFLRVWPDKALDALERARLKEVGPHETDADKDRPEGLVADGGPIVRCLRLLSVAGAAY</sequence>
<proteinExistence type="predicted"/>
<comment type="caution">
    <text evidence="1">The sequence shown here is derived from an EMBL/GenBank/DDBJ whole genome shotgun (WGS) entry which is preliminary data.</text>
</comment>
<evidence type="ECO:0000313" key="1">
    <source>
        <dbReference type="EMBL" id="KKK97655.1"/>
    </source>
</evidence>
<dbReference type="EMBL" id="LAZR01045955">
    <property type="protein sequence ID" value="KKK97655.1"/>
    <property type="molecule type" value="Genomic_DNA"/>
</dbReference>
<protein>
    <submittedName>
        <fullName evidence="1">Uncharacterized protein</fullName>
    </submittedName>
</protein>